<organism evidence="1 2">
    <name type="scientific">Papaver nudicaule</name>
    <name type="common">Iceland poppy</name>
    <dbReference type="NCBI Taxonomy" id="74823"/>
    <lineage>
        <taxon>Eukaryota</taxon>
        <taxon>Viridiplantae</taxon>
        <taxon>Streptophyta</taxon>
        <taxon>Embryophyta</taxon>
        <taxon>Tracheophyta</taxon>
        <taxon>Spermatophyta</taxon>
        <taxon>Magnoliopsida</taxon>
        <taxon>Ranunculales</taxon>
        <taxon>Papaveraceae</taxon>
        <taxon>Papaveroideae</taxon>
        <taxon>Papaver</taxon>
    </lineage>
</organism>
<dbReference type="EMBL" id="JAJJMA010085165">
    <property type="protein sequence ID" value="MCL7028943.1"/>
    <property type="molecule type" value="Genomic_DNA"/>
</dbReference>
<evidence type="ECO:0000313" key="1">
    <source>
        <dbReference type="EMBL" id="MCL7028943.1"/>
    </source>
</evidence>
<evidence type="ECO:0000313" key="2">
    <source>
        <dbReference type="Proteomes" id="UP001177140"/>
    </source>
</evidence>
<gene>
    <name evidence="1" type="ORF">MKW94_002564</name>
</gene>
<sequence>MKITHQLHDSPNKLLGAKSPKQTEYLFPTSLGFRLRHEILLIGDPKLVYRRNQIVYAVDADPSMSTALLMFLEYIIPLEKQKNPIYYARMAVRFIREQIRWARLEDWKVLIGGFDSDTPIEPCLYTANKLGVLAKKFQRGMTAHELIYIGECFRDFIQKNEETRATHKLKSVFISSPNSVLGILWHSTDRNDQVINYSLSNTSWFSNPVYP</sequence>
<name>A0AA41S7Z6_PAPNU</name>
<proteinExistence type="predicted"/>
<keyword evidence="2" id="KW-1185">Reference proteome</keyword>
<dbReference type="AlphaFoldDB" id="A0AA41S7Z6"/>
<accession>A0AA41S7Z6</accession>
<reference evidence="1" key="1">
    <citation type="submission" date="2022-03" db="EMBL/GenBank/DDBJ databases">
        <title>A functionally conserved STORR gene fusion in Papaver species that diverged 16.8 million years ago.</title>
        <authorList>
            <person name="Catania T."/>
        </authorList>
    </citation>
    <scope>NUCLEOTIDE SEQUENCE</scope>
    <source>
        <strain evidence="1">S-191538</strain>
    </source>
</reference>
<dbReference type="Proteomes" id="UP001177140">
    <property type="component" value="Unassembled WGS sequence"/>
</dbReference>
<comment type="caution">
    <text evidence="1">The sequence shown here is derived from an EMBL/GenBank/DDBJ whole genome shotgun (WGS) entry which is preliminary data.</text>
</comment>
<protein>
    <submittedName>
        <fullName evidence="1">Uncharacterized protein</fullName>
    </submittedName>
</protein>